<organism evidence="8 9">
    <name type="scientific">Daphnia magna</name>
    <dbReference type="NCBI Taxonomy" id="35525"/>
    <lineage>
        <taxon>Eukaryota</taxon>
        <taxon>Metazoa</taxon>
        <taxon>Ecdysozoa</taxon>
        <taxon>Arthropoda</taxon>
        <taxon>Crustacea</taxon>
        <taxon>Branchiopoda</taxon>
        <taxon>Diplostraca</taxon>
        <taxon>Cladocera</taxon>
        <taxon>Anomopoda</taxon>
        <taxon>Daphniidae</taxon>
        <taxon>Daphnia</taxon>
    </lineage>
</organism>
<dbReference type="EMBL" id="LRGB01000930">
    <property type="protein sequence ID" value="KZS14908.1"/>
    <property type="molecule type" value="Genomic_DNA"/>
</dbReference>
<feature type="transmembrane region" description="Helical" evidence="7">
    <location>
        <begin position="262"/>
        <end position="286"/>
    </location>
</feature>
<dbReference type="GO" id="GO:1902742">
    <property type="term" value="P:apoptotic process involved in development"/>
    <property type="evidence" value="ECO:0007669"/>
    <property type="project" value="TreeGrafter"/>
</dbReference>
<sequence>MDNITGSIVSSPSKLLPRACHERVSSDSEKDKCQEKSLVESSHLEFDEVDGLRGKANFNWLDVVCIVVSICSYVADLITDGFMAATYFNMGHYWYFGFTLAFVAIPALTMSGLSTKWYIKDQNNQNFPPVSKCIWAFRIFCLIFFLSPVARYVDTLRYGLQSRRAKKRKDYKKMGQCYARMAYEDADATFLRLFECFMESAPQLVLQLYIIAKTKLDFGTDPLAVFFQAASVVTSVISLAWALTTYNRSLRFAQVDKENIHLLGTCVLFLAHLFGIIARVIALSFFASEYGWFVWAVCLGHWILMAIWLWLQGTAACSTRTEEFFFCLILAIIHVFTFFNVKPDRTRFRYAFYYIVCFFENTTLMVLWWIKVADYGSTRPWFHYPALIGQFGSFALSIALLGFYYKSLHPNLLLPNVGICSKNGTALCLSDVPPPIVNGVPSPRTSPARLGRLDIIQQEAQPQL</sequence>
<feature type="transmembrane region" description="Helical" evidence="7">
    <location>
        <begin position="63"/>
        <end position="87"/>
    </location>
</feature>
<comment type="caution">
    <text evidence="8">The sequence shown here is derived from an EMBL/GenBank/DDBJ whole genome shotgun (WGS) entry which is preliminary data.</text>
</comment>
<dbReference type="GO" id="GO:0043652">
    <property type="term" value="P:engulfment of apoptotic cell"/>
    <property type="evidence" value="ECO:0007669"/>
    <property type="project" value="TreeGrafter"/>
</dbReference>
<proteinExistence type="inferred from homology"/>
<keyword evidence="5 7" id="KW-1133">Transmembrane helix</keyword>
<feature type="transmembrane region" description="Helical" evidence="7">
    <location>
        <begin position="323"/>
        <end position="339"/>
    </location>
</feature>
<keyword evidence="6 7" id="KW-0472">Membrane</keyword>
<feature type="transmembrane region" description="Helical" evidence="7">
    <location>
        <begin position="382"/>
        <end position="405"/>
    </location>
</feature>
<feature type="transmembrane region" description="Helical" evidence="7">
    <location>
        <begin position="93"/>
        <end position="113"/>
    </location>
</feature>
<keyword evidence="9" id="KW-1185">Reference proteome</keyword>
<evidence type="ECO:0000256" key="7">
    <source>
        <dbReference type="RuleBase" id="RU910716"/>
    </source>
</evidence>
<evidence type="ECO:0000256" key="1">
    <source>
        <dbReference type="ARBA" id="ARBA00004651"/>
    </source>
</evidence>
<dbReference type="GO" id="GO:0005886">
    <property type="term" value="C:plasma membrane"/>
    <property type="evidence" value="ECO:0007669"/>
    <property type="project" value="UniProtKB-SubCell"/>
</dbReference>
<dbReference type="Proteomes" id="UP000076858">
    <property type="component" value="Unassembled WGS sequence"/>
</dbReference>
<name>A0A0P5ST97_9CRUS</name>
<evidence type="ECO:0000313" key="9">
    <source>
        <dbReference type="Proteomes" id="UP000076858"/>
    </source>
</evidence>
<reference evidence="8 9" key="1">
    <citation type="submission" date="2016-03" db="EMBL/GenBank/DDBJ databases">
        <title>EvidentialGene: Evidence-directed Construction of Genes on Genomes.</title>
        <authorList>
            <person name="Gilbert D.G."/>
            <person name="Choi J.-H."/>
            <person name="Mockaitis K."/>
            <person name="Colbourne J."/>
            <person name="Pfrender M."/>
        </authorList>
    </citation>
    <scope>NUCLEOTIDE SEQUENCE [LARGE SCALE GENOMIC DNA]</scope>
    <source>
        <strain evidence="8 9">Xinb3</strain>
        <tissue evidence="8">Complete organism</tissue>
    </source>
</reference>
<dbReference type="AlphaFoldDB" id="A0A0P5ST97"/>
<dbReference type="PANTHER" id="PTHR16024">
    <property type="entry name" value="XK-RELATED PROTEIN"/>
    <property type="match status" value="1"/>
</dbReference>
<evidence type="ECO:0000256" key="5">
    <source>
        <dbReference type="ARBA" id="ARBA00022989"/>
    </source>
</evidence>
<accession>A0A0P5ST97</accession>
<dbReference type="InterPro" id="IPR050895">
    <property type="entry name" value="XK-related_scramblase"/>
</dbReference>
<protein>
    <recommendedName>
        <fullName evidence="7">XK-related protein</fullName>
    </recommendedName>
</protein>
<dbReference type="Pfam" id="PF09815">
    <property type="entry name" value="XK-related"/>
    <property type="match status" value="1"/>
</dbReference>
<evidence type="ECO:0000256" key="2">
    <source>
        <dbReference type="ARBA" id="ARBA00008789"/>
    </source>
</evidence>
<feature type="transmembrane region" description="Helical" evidence="7">
    <location>
        <begin position="134"/>
        <end position="153"/>
    </location>
</feature>
<keyword evidence="4 7" id="KW-0812">Transmembrane</keyword>
<evidence type="ECO:0000256" key="4">
    <source>
        <dbReference type="ARBA" id="ARBA00022692"/>
    </source>
</evidence>
<gene>
    <name evidence="8" type="ORF">APZ42_019415</name>
</gene>
<dbReference type="InterPro" id="IPR018629">
    <property type="entry name" value="XK-rel"/>
</dbReference>
<feature type="transmembrane region" description="Helical" evidence="7">
    <location>
        <begin position="351"/>
        <end position="370"/>
    </location>
</feature>
<evidence type="ECO:0000256" key="6">
    <source>
        <dbReference type="ARBA" id="ARBA00023136"/>
    </source>
</evidence>
<dbReference type="OrthoDB" id="6136301at2759"/>
<dbReference type="GO" id="GO:0070782">
    <property type="term" value="P:phosphatidylserine exposure on apoptotic cell surface"/>
    <property type="evidence" value="ECO:0007669"/>
    <property type="project" value="TreeGrafter"/>
</dbReference>
<keyword evidence="3" id="KW-1003">Cell membrane</keyword>
<feature type="transmembrane region" description="Helical" evidence="7">
    <location>
        <begin position="292"/>
        <end position="311"/>
    </location>
</feature>
<dbReference type="PANTHER" id="PTHR16024:SF6">
    <property type="entry name" value="XK-RELATED PROTEIN"/>
    <property type="match status" value="1"/>
</dbReference>
<feature type="transmembrane region" description="Helical" evidence="7">
    <location>
        <begin position="223"/>
        <end position="242"/>
    </location>
</feature>
<evidence type="ECO:0000256" key="3">
    <source>
        <dbReference type="ARBA" id="ARBA00022475"/>
    </source>
</evidence>
<comment type="similarity">
    <text evidence="2 7">Belongs to the XK family.</text>
</comment>
<comment type="subcellular location">
    <subcellularLocation>
        <location evidence="1">Cell membrane</location>
        <topology evidence="1">Multi-pass membrane protein</topology>
    </subcellularLocation>
    <subcellularLocation>
        <location evidence="7">Membrane</location>
        <topology evidence="7">Multi-pass membrane protein</topology>
    </subcellularLocation>
</comment>
<evidence type="ECO:0000313" key="8">
    <source>
        <dbReference type="EMBL" id="KZS14908.1"/>
    </source>
</evidence>